<dbReference type="InterPro" id="IPR013766">
    <property type="entry name" value="Thioredoxin_domain"/>
</dbReference>
<keyword evidence="2" id="KW-1133">Transmembrane helix</keyword>
<dbReference type="SUPFAM" id="SSF52833">
    <property type="entry name" value="Thioredoxin-like"/>
    <property type="match status" value="1"/>
</dbReference>
<evidence type="ECO:0000259" key="3">
    <source>
        <dbReference type="PROSITE" id="PS50835"/>
    </source>
</evidence>
<proteinExistence type="predicted"/>
<dbReference type="InterPro" id="IPR014756">
    <property type="entry name" value="Ig_E-set"/>
</dbReference>
<dbReference type="Gene3D" id="2.60.40.380">
    <property type="entry name" value="Purple acid phosphatase-like, N-terminal"/>
    <property type="match status" value="1"/>
</dbReference>
<gene>
    <name evidence="5" type="ORF">A2Z22_05225</name>
</gene>
<keyword evidence="2" id="KW-0812">Transmembrane</keyword>
<sequence length="754" mass="82209">MSIRAKGIFKIVIVFAVLISFGLYFFSKTNAVKAAISSCSASITPSDPQANVQITFNLTVTNNDSANNVMYFKVTRPHSGLTFVSNAMYPAWYVDWATESLTYRAASTPLVPGQSISPEITMNIGDIAGATGNWVVQATDDTQGANLINCEGSLSLTVTGGTDQTPPIISDLAVSGIGSSQATVSWNTDEASNSRVEYGLESEIYSLNKTDSLYTVNHSLTLTSGVASATTYYYRACSADETGNESCSSESSFTTAAVGATTAPTATRTPTSAVTTGTPTATPTPTPYVDRTPPRVTITTEFEKSYEQAPKIEGGATDNEAVTSIDYSTDGGENWLPVDEISDPETDSTDFYFIPYIFDDGNYEIKVRAIDAEANTGTSDTLILVIDRLPPRVGGNLISLGPQPLLPNEDGVIVTMAGLDMKVTLSAVGGPTQVSLFVDDEEFKLQHSDETGLWSGYINLSEKGLYQLKSQAEDGAGNITSRLLNPILVVDPGEIEDENGKAITSGEISLYTQDPLSKIWALWDGKTFYQDNPQKLKEGNYQYFLPPGNYYLEIKSSGYQTLTSQIFYLQSSTPFNASFVMKKSQGLHLGIFKLSFFQIFSQKASIKLTLPRYSKENLSESLVGEEAEDFTLATIKEESFELNDLRGEESVLSFINTWSPPAVEQVLILDKLVTDKTFPIQIISNQETASKIKIFSKRGKYESDIVVDADGELVENYNINSLPMHFFLDRKGIIRKIITGVLSKEEFNAIIDQI</sequence>
<dbReference type="PANTHER" id="PTHR42852:SF17">
    <property type="entry name" value="THIOREDOXIN-LIKE PROTEIN HI_1115"/>
    <property type="match status" value="1"/>
</dbReference>
<feature type="domain" description="Thioredoxin" evidence="4">
    <location>
        <begin position="621"/>
        <end position="754"/>
    </location>
</feature>
<dbReference type="InterPro" id="IPR008963">
    <property type="entry name" value="Purple_acid_Pase-like_N"/>
</dbReference>
<keyword evidence="2" id="KW-0472">Membrane</keyword>
<dbReference type="GO" id="GO:0016491">
    <property type="term" value="F:oxidoreductase activity"/>
    <property type="evidence" value="ECO:0007669"/>
    <property type="project" value="InterPro"/>
</dbReference>
<dbReference type="InterPro" id="IPR036249">
    <property type="entry name" value="Thioredoxin-like_sf"/>
</dbReference>
<dbReference type="InterPro" id="IPR000866">
    <property type="entry name" value="AhpC/TSA"/>
</dbReference>
<dbReference type="Gene3D" id="3.40.30.10">
    <property type="entry name" value="Glutaredoxin"/>
    <property type="match status" value="1"/>
</dbReference>
<organism evidence="5 6">
    <name type="scientific">Candidatus Woesebacteria bacterium RBG_16_34_12</name>
    <dbReference type="NCBI Taxonomy" id="1802480"/>
    <lineage>
        <taxon>Bacteria</taxon>
        <taxon>Candidatus Woeseibacteriota</taxon>
    </lineage>
</organism>
<evidence type="ECO:0000313" key="5">
    <source>
        <dbReference type="EMBL" id="OGM12200.1"/>
    </source>
</evidence>
<dbReference type="AlphaFoldDB" id="A0A1F7XAZ9"/>
<dbReference type="InterPro" id="IPR050553">
    <property type="entry name" value="Thioredoxin_ResA/DsbE_sf"/>
</dbReference>
<dbReference type="InterPro" id="IPR008969">
    <property type="entry name" value="CarboxyPept-like_regulatory"/>
</dbReference>
<feature type="region of interest" description="Disordered" evidence="1">
    <location>
        <begin position="260"/>
        <end position="293"/>
    </location>
</feature>
<dbReference type="PROSITE" id="PS50835">
    <property type="entry name" value="IG_LIKE"/>
    <property type="match status" value="1"/>
</dbReference>
<evidence type="ECO:0000259" key="4">
    <source>
        <dbReference type="PROSITE" id="PS51352"/>
    </source>
</evidence>
<dbReference type="PANTHER" id="PTHR42852">
    <property type="entry name" value="THIOL:DISULFIDE INTERCHANGE PROTEIN DSBE"/>
    <property type="match status" value="1"/>
</dbReference>
<dbReference type="EMBL" id="MGFS01000002">
    <property type="protein sequence ID" value="OGM12200.1"/>
    <property type="molecule type" value="Genomic_DNA"/>
</dbReference>
<dbReference type="CDD" id="cd02966">
    <property type="entry name" value="TlpA_like_family"/>
    <property type="match status" value="1"/>
</dbReference>
<feature type="domain" description="Ig-like" evidence="3">
    <location>
        <begin position="118"/>
        <end position="254"/>
    </location>
</feature>
<comment type="caution">
    <text evidence="5">The sequence shown here is derived from an EMBL/GenBank/DDBJ whole genome shotgun (WGS) entry which is preliminary data.</text>
</comment>
<accession>A0A1F7XAZ9</accession>
<dbReference type="SUPFAM" id="SSF49363">
    <property type="entry name" value="Purple acid phosphatase, N-terminal domain"/>
    <property type="match status" value="1"/>
</dbReference>
<dbReference type="GO" id="GO:0046872">
    <property type="term" value="F:metal ion binding"/>
    <property type="evidence" value="ECO:0007669"/>
    <property type="project" value="InterPro"/>
</dbReference>
<name>A0A1F7XAZ9_9BACT</name>
<dbReference type="PROSITE" id="PS51352">
    <property type="entry name" value="THIOREDOXIN_2"/>
    <property type="match status" value="1"/>
</dbReference>
<dbReference type="Gene3D" id="2.60.40.650">
    <property type="match status" value="1"/>
</dbReference>
<dbReference type="SUPFAM" id="SSF81296">
    <property type="entry name" value="E set domains"/>
    <property type="match status" value="1"/>
</dbReference>
<feature type="transmembrane region" description="Helical" evidence="2">
    <location>
        <begin position="7"/>
        <end position="26"/>
    </location>
</feature>
<dbReference type="SUPFAM" id="SSF49464">
    <property type="entry name" value="Carboxypeptidase regulatory domain-like"/>
    <property type="match status" value="1"/>
</dbReference>
<feature type="compositionally biased region" description="Low complexity" evidence="1">
    <location>
        <begin position="260"/>
        <end position="283"/>
    </location>
</feature>
<dbReference type="Pfam" id="PF00578">
    <property type="entry name" value="AhpC-TSA"/>
    <property type="match status" value="1"/>
</dbReference>
<dbReference type="InterPro" id="IPR007110">
    <property type="entry name" value="Ig-like_dom"/>
</dbReference>
<reference evidence="5 6" key="1">
    <citation type="journal article" date="2016" name="Nat. Commun.">
        <title>Thousands of microbial genomes shed light on interconnected biogeochemical processes in an aquifer system.</title>
        <authorList>
            <person name="Anantharaman K."/>
            <person name="Brown C.T."/>
            <person name="Hug L.A."/>
            <person name="Sharon I."/>
            <person name="Castelle C.J."/>
            <person name="Probst A.J."/>
            <person name="Thomas B.C."/>
            <person name="Singh A."/>
            <person name="Wilkins M.J."/>
            <person name="Karaoz U."/>
            <person name="Brodie E.L."/>
            <person name="Williams K.H."/>
            <person name="Hubbard S.S."/>
            <person name="Banfield J.F."/>
        </authorList>
    </citation>
    <scope>NUCLEOTIDE SEQUENCE [LARGE SCALE GENOMIC DNA]</scope>
</reference>
<dbReference type="GO" id="GO:0016209">
    <property type="term" value="F:antioxidant activity"/>
    <property type="evidence" value="ECO:0007669"/>
    <property type="project" value="InterPro"/>
</dbReference>
<evidence type="ECO:0000313" key="6">
    <source>
        <dbReference type="Proteomes" id="UP000177053"/>
    </source>
</evidence>
<protein>
    <submittedName>
        <fullName evidence="5">Uncharacterized protein</fullName>
    </submittedName>
</protein>
<evidence type="ECO:0000256" key="1">
    <source>
        <dbReference type="SAM" id="MobiDB-lite"/>
    </source>
</evidence>
<dbReference type="Proteomes" id="UP000177053">
    <property type="component" value="Unassembled WGS sequence"/>
</dbReference>
<evidence type="ECO:0000256" key="2">
    <source>
        <dbReference type="SAM" id="Phobius"/>
    </source>
</evidence>
<dbReference type="GO" id="GO:0003993">
    <property type="term" value="F:acid phosphatase activity"/>
    <property type="evidence" value="ECO:0007669"/>
    <property type="project" value="InterPro"/>
</dbReference>